<dbReference type="CDD" id="cd00075">
    <property type="entry name" value="HATPase"/>
    <property type="match status" value="1"/>
</dbReference>
<dbReference type="PANTHER" id="PTHR43065">
    <property type="entry name" value="SENSOR HISTIDINE KINASE"/>
    <property type="match status" value="1"/>
</dbReference>
<comment type="caution">
    <text evidence="10">The sequence shown here is derived from an EMBL/GenBank/DDBJ whole genome shotgun (WGS) entry which is preliminary data.</text>
</comment>
<keyword evidence="3" id="KW-0597">Phosphoprotein</keyword>
<dbReference type="Pfam" id="PF00512">
    <property type="entry name" value="HisKA"/>
    <property type="match status" value="1"/>
</dbReference>
<keyword evidence="6" id="KW-0418">Kinase</keyword>
<evidence type="ECO:0000256" key="3">
    <source>
        <dbReference type="ARBA" id="ARBA00022553"/>
    </source>
</evidence>
<dbReference type="Pfam" id="PF02518">
    <property type="entry name" value="HATPase_c"/>
    <property type="match status" value="1"/>
</dbReference>
<dbReference type="Proteomes" id="UP001221686">
    <property type="component" value="Unassembled WGS sequence"/>
</dbReference>
<dbReference type="Gene3D" id="1.10.287.130">
    <property type="match status" value="1"/>
</dbReference>
<dbReference type="Gene3D" id="3.30.565.10">
    <property type="entry name" value="Histidine kinase-like ATPase, C-terminal domain"/>
    <property type="match status" value="1"/>
</dbReference>
<dbReference type="SUPFAM" id="SSF55874">
    <property type="entry name" value="ATPase domain of HSP90 chaperone/DNA topoisomerase II/histidine kinase"/>
    <property type="match status" value="1"/>
</dbReference>
<dbReference type="GO" id="GO:0005524">
    <property type="term" value="F:ATP binding"/>
    <property type="evidence" value="ECO:0007669"/>
    <property type="project" value="UniProtKB-KW"/>
</dbReference>
<dbReference type="PRINTS" id="PR00344">
    <property type="entry name" value="BCTRLSENSOR"/>
</dbReference>
<organism evidence="10 11">
    <name type="scientific">Nannocystis bainbridge</name>
    <dbReference type="NCBI Taxonomy" id="2995303"/>
    <lineage>
        <taxon>Bacteria</taxon>
        <taxon>Pseudomonadati</taxon>
        <taxon>Myxococcota</taxon>
        <taxon>Polyangia</taxon>
        <taxon>Nannocystales</taxon>
        <taxon>Nannocystaceae</taxon>
        <taxon>Nannocystis</taxon>
    </lineage>
</organism>
<dbReference type="InterPro" id="IPR003594">
    <property type="entry name" value="HATPase_dom"/>
</dbReference>
<evidence type="ECO:0000256" key="2">
    <source>
        <dbReference type="ARBA" id="ARBA00012438"/>
    </source>
</evidence>
<evidence type="ECO:0000256" key="7">
    <source>
        <dbReference type="ARBA" id="ARBA00022840"/>
    </source>
</evidence>
<evidence type="ECO:0000256" key="1">
    <source>
        <dbReference type="ARBA" id="ARBA00000085"/>
    </source>
</evidence>
<dbReference type="InterPro" id="IPR005467">
    <property type="entry name" value="His_kinase_dom"/>
</dbReference>
<dbReference type="InterPro" id="IPR003661">
    <property type="entry name" value="HisK_dim/P_dom"/>
</dbReference>
<dbReference type="InterPro" id="IPR036890">
    <property type="entry name" value="HATPase_C_sf"/>
</dbReference>
<protein>
    <recommendedName>
        <fullName evidence="2">histidine kinase</fullName>
        <ecNumber evidence="2">2.7.13.3</ecNumber>
    </recommendedName>
</protein>
<dbReference type="PANTHER" id="PTHR43065:SF10">
    <property type="entry name" value="PEROXIDE STRESS-ACTIVATED HISTIDINE KINASE MAK3"/>
    <property type="match status" value="1"/>
</dbReference>
<evidence type="ECO:0000256" key="6">
    <source>
        <dbReference type="ARBA" id="ARBA00022777"/>
    </source>
</evidence>
<keyword evidence="11" id="KW-1185">Reference proteome</keyword>
<dbReference type="EC" id="2.7.13.3" evidence="2"/>
<dbReference type="CDD" id="cd00082">
    <property type="entry name" value="HisKA"/>
    <property type="match status" value="1"/>
</dbReference>
<name>A0ABT5EBS5_9BACT</name>
<dbReference type="RefSeq" id="WP_272091865.1">
    <property type="nucleotide sequence ID" value="NZ_JAQNDL010000005.1"/>
</dbReference>
<accession>A0ABT5EBS5</accession>
<comment type="catalytic activity">
    <reaction evidence="1">
        <text>ATP + protein L-histidine = ADP + protein N-phospho-L-histidine.</text>
        <dbReference type="EC" id="2.7.13.3"/>
    </reaction>
</comment>
<gene>
    <name evidence="10" type="ORF">POL25_40950</name>
</gene>
<dbReference type="SMART" id="SM00388">
    <property type="entry name" value="HisKA"/>
    <property type="match status" value="1"/>
</dbReference>
<dbReference type="PROSITE" id="PS50109">
    <property type="entry name" value="HIS_KIN"/>
    <property type="match status" value="1"/>
</dbReference>
<feature type="domain" description="Histidine kinase" evidence="9">
    <location>
        <begin position="164"/>
        <end position="373"/>
    </location>
</feature>
<evidence type="ECO:0000256" key="4">
    <source>
        <dbReference type="ARBA" id="ARBA00022679"/>
    </source>
</evidence>
<dbReference type="InterPro" id="IPR036097">
    <property type="entry name" value="HisK_dim/P_sf"/>
</dbReference>
<dbReference type="EMBL" id="JAQNDL010000005">
    <property type="protein sequence ID" value="MDC0723322.1"/>
    <property type="molecule type" value="Genomic_DNA"/>
</dbReference>
<evidence type="ECO:0000313" key="11">
    <source>
        <dbReference type="Proteomes" id="UP001221686"/>
    </source>
</evidence>
<keyword evidence="7 10" id="KW-0067">ATP-binding</keyword>
<reference evidence="10 11" key="1">
    <citation type="submission" date="2022-11" db="EMBL/GenBank/DDBJ databases">
        <title>Minimal conservation of predation-associated metabolite biosynthetic gene clusters underscores biosynthetic potential of Myxococcota including descriptions for ten novel species: Archangium lansinium sp. nov., Myxococcus landrumus sp. nov., Nannocystis bai.</title>
        <authorList>
            <person name="Ahearne A."/>
            <person name="Stevens C."/>
            <person name="Dowd S."/>
        </authorList>
    </citation>
    <scope>NUCLEOTIDE SEQUENCE [LARGE SCALE GENOMIC DNA]</scope>
    <source>
        <strain evidence="10 11">BB15-2</strain>
    </source>
</reference>
<evidence type="ECO:0000256" key="5">
    <source>
        <dbReference type="ARBA" id="ARBA00022741"/>
    </source>
</evidence>
<dbReference type="SUPFAM" id="SSF47384">
    <property type="entry name" value="Homodimeric domain of signal transducing histidine kinase"/>
    <property type="match status" value="1"/>
</dbReference>
<evidence type="ECO:0000259" key="9">
    <source>
        <dbReference type="PROSITE" id="PS50109"/>
    </source>
</evidence>
<keyword evidence="8" id="KW-0902">Two-component regulatory system</keyword>
<keyword evidence="5" id="KW-0547">Nucleotide-binding</keyword>
<evidence type="ECO:0000256" key="8">
    <source>
        <dbReference type="ARBA" id="ARBA00023012"/>
    </source>
</evidence>
<evidence type="ECO:0000313" key="10">
    <source>
        <dbReference type="EMBL" id="MDC0723322.1"/>
    </source>
</evidence>
<keyword evidence="4" id="KW-0808">Transferase</keyword>
<proteinExistence type="predicted"/>
<dbReference type="InterPro" id="IPR004358">
    <property type="entry name" value="Sig_transdc_His_kin-like_C"/>
</dbReference>
<dbReference type="SMART" id="SM00387">
    <property type="entry name" value="HATPase_c"/>
    <property type="match status" value="1"/>
</dbReference>
<sequence length="374" mass="40346">MPDRTGPEGPVLSDMPEEPSMLSPRAFVRVWLPIAAFTALHYGTGMEHDWAHDVLRRMYYLPIVLAAFDHGLRGGLLAAAVSSLVYLPHAFSLSPGHHHDPGGGVDKALEVLLYNLVGATAGLLADRERSRRRELQRALADQRRLTRELVRAGRLSALGEVVAGLAHEIKNPLHALAGTAEVVGPLIPPDAEERRMWDIHVAELGRLSRLAERFLSFARPSPSELIALDLRRVAEQVAELCVAEARGKRVEVELDLPEAPVAIRGDRDQLASLGLHIAVNALRAIASTGHPGRLRIAARVEGDHALLVLDNDGPPLTVSERPQLFTPFYSGDAQGTGLGLAIAARVADQHGGSVDAENAGLGVRFTLRLPRLAA</sequence>